<feature type="chain" id="PRO_5035849108" evidence="2">
    <location>
        <begin position="19"/>
        <end position="138"/>
    </location>
</feature>
<feature type="compositionally biased region" description="Basic and acidic residues" evidence="1">
    <location>
        <begin position="80"/>
        <end position="100"/>
    </location>
</feature>
<dbReference type="OMA" id="QECRIQR"/>
<organism evidence="3 4">
    <name type="scientific">Caenorhabditis japonica</name>
    <dbReference type="NCBI Taxonomy" id="281687"/>
    <lineage>
        <taxon>Eukaryota</taxon>
        <taxon>Metazoa</taxon>
        <taxon>Ecdysozoa</taxon>
        <taxon>Nematoda</taxon>
        <taxon>Chromadorea</taxon>
        <taxon>Rhabditida</taxon>
        <taxon>Rhabditina</taxon>
        <taxon>Rhabditomorpha</taxon>
        <taxon>Rhabditoidea</taxon>
        <taxon>Rhabditidae</taxon>
        <taxon>Peloderinae</taxon>
        <taxon>Caenorhabditis</taxon>
    </lineage>
</organism>
<sequence>MKLLFFIVVLVAFGTLQAAKKQKQAAKVIYVEKVPPKTPSEYDLCKQECRIQRDAQSTKDRVEQIRQELAEAEALLAEHNKNVDAPEIPEERRAQQEHEVVPTLRKASRYEYLKRAASKIVESGSELRHAVTGEDDVI</sequence>
<accession>A0A8R1DTJ0</accession>
<reference evidence="3" key="2">
    <citation type="submission" date="2022-06" db="UniProtKB">
        <authorList>
            <consortium name="EnsemblMetazoa"/>
        </authorList>
    </citation>
    <scope>IDENTIFICATION</scope>
    <source>
        <strain evidence="3">DF5081</strain>
    </source>
</reference>
<name>A0A8R1DTJ0_CAEJA</name>
<evidence type="ECO:0000256" key="2">
    <source>
        <dbReference type="SAM" id="SignalP"/>
    </source>
</evidence>
<reference evidence="4" key="1">
    <citation type="submission" date="2010-08" db="EMBL/GenBank/DDBJ databases">
        <authorList>
            <consortium name="Caenorhabditis japonica Sequencing Consortium"/>
            <person name="Wilson R.K."/>
        </authorList>
    </citation>
    <scope>NUCLEOTIDE SEQUENCE [LARGE SCALE GENOMIC DNA]</scope>
    <source>
        <strain evidence="4">DF5081</strain>
    </source>
</reference>
<evidence type="ECO:0000313" key="4">
    <source>
        <dbReference type="Proteomes" id="UP000005237"/>
    </source>
</evidence>
<proteinExistence type="predicted"/>
<dbReference type="AlphaFoldDB" id="A0A8R1DTJ0"/>
<keyword evidence="2" id="KW-0732">Signal</keyword>
<evidence type="ECO:0000313" key="3">
    <source>
        <dbReference type="EnsemblMetazoa" id="CJA10496.1"/>
    </source>
</evidence>
<evidence type="ECO:0000256" key="1">
    <source>
        <dbReference type="SAM" id="MobiDB-lite"/>
    </source>
</evidence>
<feature type="signal peptide" evidence="2">
    <location>
        <begin position="1"/>
        <end position="18"/>
    </location>
</feature>
<dbReference type="EnsemblMetazoa" id="CJA10496.1">
    <property type="protein sequence ID" value="CJA10496.1"/>
    <property type="gene ID" value="WBGene00129700"/>
</dbReference>
<feature type="region of interest" description="Disordered" evidence="1">
    <location>
        <begin position="80"/>
        <end position="101"/>
    </location>
</feature>
<dbReference type="Proteomes" id="UP000005237">
    <property type="component" value="Unassembled WGS sequence"/>
</dbReference>
<keyword evidence="4" id="KW-1185">Reference proteome</keyword>
<protein>
    <submittedName>
        <fullName evidence="3">Uncharacterized protein</fullName>
    </submittedName>
</protein>